<sequence length="266" mass="29172">MAIRLQNPPDLSQPGLQPLTYQMLVCIGLIGDTLEMSVVLPFSEFPSGHCPDQSATEAAAMLYLPESYVSRPCLAALDKSAKGSSSWEADRNAMKIPNNMWKDYTSRPGWVEAACAPVVAVTVLYNYHPVPLDHEVPVILRRKGKKGPLYSTLPPEQPHGGFRKSDIITEPAAELTSDLLHLEVDIGPLSVMAYGSIVNVILAIKENYLGEFQSITTFDGPEYQEIPAKFKEEEKRLNPLGLRHLDVTVSLNIDGIKGHLPVVSAP</sequence>
<dbReference type="EMBL" id="MRZV01000943">
    <property type="protein sequence ID" value="PIK42314.1"/>
    <property type="molecule type" value="Genomic_DNA"/>
</dbReference>
<dbReference type="InterPro" id="IPR033616">
    <property type="entry name" value="BLTP1"/>
</dbReference>
<proteinExistence type="predicted"/>
<protein>
    <submittedName>
        <fullName evidence="1">Uncharacterized protein</fullName>
    </submittedName>
</protein>
<reference evidence="1 2" key="1">
    <citation type="journal article" date="2017" name="PLoS Biol.">
        <title>The sea cucumber genome provides insights into morphological evolution and visceral regeneration.</title>
        <authorList>
            <person name="Zhang X."/>
            <person name="Sun L."/>
            <person name="Yuan J."/>
            <person name="Sun Y."/>
            <person name="Gao Y."/>
            <person name="Zhang L."/>
            <person name="Li S."/>
            <person name="Dai H."/>
            <person name="Hamel J.F."/>
            <person name="Liu C."/>
            <person name="Yu Y."/>
            <person name="Liu S."/>
            <person name="Lin W."/>
            <person name="Guo K."/>
            <person name="Jin S."/>
            <person name="Xu P."/>
            <person name="Storey K.B."/>
            <person name="Huan P."/>
            <person name="Zhang T."/>
            <person name="Zhou Y."/>
            <person name="Zhang J."/>
            <person name="Lin C."/>
            <person name="Li X."/>
            <person name="Xing L."/>
            <person name="Huo D."/>
            <person name="Sun M."/>
            <person name="Wang L."/>
            <person name="Mercier A."/>
            <person name="Li F."/>
            <person name="Yang H."/>
            <person name="Xiang J."/>
        </authorList>
    </citation>
    <scope>NUCLEOTIDE SEQUENCE [LARGE SCALE GENOMIC DNA]</scope>
    <source>
        <strain evidence="1">Shaxun</strain>
        <tissue evidence="1">Muscle</tissue>
    </source>
</reference>
<name>A0A2G8K2U9_STIJA</name>
<comment type="caution">
    <text evidence="1">The sequence shown here is derived from an EMBL/GenBank/DDBJ whole genome shotgun (WGS) entry which is preliminary data.</text>
</comment>
<dbReference type="OrthoDB" id="10051416at2759"/>
<gene>
    <name evidence="1" type="ORF">BSL78_20844</name>
</gene>
<evidence type="ECO:0000313" key="2">
    <source>
        <dbReference type="Proteomes" id="UP000230750"/>
    </source>
</evidence>
<dbReference type="PANTHER" id="PTHR31640">
    <property type="entry name" value="TRANSMEMBRANE PROTEIN KIAA1109"/>
    <property type="match status" value="1"/>
</dbReference>
<dbReference type="AlphaFoldDB" id="A0A2G8K2U9"/>
<evidence type="ECO:0000313" key="1">
    <source>
        <dbReference type="EMBL" id="PIK42314.1"/>
    </source>
</evidence>
<dbReference type="GO" id="GO:0098793">
    <property type="term" value="C:presynapse"/>
    <property type="evidence" value="ECO:0007669"/>
    <property type="project" value="GOC"/>
</dbReference>
<dbReference type="Proteomes" id="UP000230750">
    <property type="component" value="Unassembled WGS sequence"/>
</dbReference>
<accession>A0A2G8K2U9</accession>
<keyword evidence="2" id="KW-1185">Reference proteome</keyword>
<organism evidence="1 2">
    <name type="scientific">Stichopus japonicus</name>
    <name type="common">Sea cucumber</name>
    <dbReference type="NCBI Taxonomy" id="307972"/>
    <lineage>
        <taxon>Eukaryota</taxon>
        <taxon>Metazoa</taxon>
        <taxon>Echinodermata</taxon>
        <taxon>Eleutherozoa</taxon>
        <taxon>Echinozoa</taxon>
        <taxon>Holothuroidea</taxon>
        <taxon>Aspidochirotacea</taxon>
        <taxon>Aspidochirotida</taxon>
        <taxon>Stichopodidae</taxon>
        <taxon>Apostichopus</taxon>
    </lineage>
</organism>
<dbReference type="PANTHER" id="PTHR31640:SF1">
    <property type="entry name" value="BRIDGE-LIKE LIPID TRANSFER PROTEIN FAMILY MEMBER 1"/>
    <property type="match status" value="1"/>
</dbReference>
<dbReference type="GO" id="GO:0048488">
    <property type="term" value="P:synaptic vesicle endocytosis"/>
    <property type="evidence" value="ECO:0007669"/>
    <property type="project" value="TreeGrafter"/>
</dbReference>